<comment type="caution">
    <text evidence="1">The sequence shown here is derived from an EMBL/GenBank/DDBJ whole genome shotgun (WGS) entry which is preliminary data.</text>
</comment>
<dbReference type="EMBL" id="NKHG01000028">
    <property type="protein sequence ID" value="PCK22398.1"/>
    <property type="molecule type" value="Genomic_DNA"/>
</dbReference>
<protein>
    <submittedName>
        <fullName evidence="1">Uncharacterized protein</fullName>
    </submittedName>
</protein>
<sequence>MSKEQKKKKRRWASFSKNLYLTRLNINKYKLKCQRERFAFFLVFPSFSTKKNLSALMLKGFFKCSI</sequence>
<dbReference type="AlphaFoldDB" id="A0A2A5IYJ1"/>
<evidence type="ECO:0000313" key="1">
    <source>
        <dbReference type="EMBL" id="PCK22398.1"/>
    </source>
</evidence>
<name>A0A2A5IYJ1_BACPU</name>
<proteinExistence type="predicted"/>
<organism evidence="1 2">
    <name type="scientific">Bacillus pumilus</name>
    <name type="common">Bacillus mesentericus</name>
    <dbReference type="NCBI Taxonomy" id="1408"/>
    <lineage>
        <taxon>Bacteria</taxon>
        <taxon>Bacillati</taxon>
        <taxon>Bacillota</taxon>
        <taxon>Bacilli</taxon>
        <taxon>Bacillales</taxon>
        <taxon>Bacillaceae</taxon>
        <taxon>Bacillus</taxon>
    </lineage>
</organism>
<dbReference type="Proteomes" id="UP000228754">
    <property type="component" value="Unassembled WGS sequence"/>
</dbReference>
<reference evidence="1 2" key="1">
    <citation type="submission" date="2017-06" db="EMBL/GenBank/DDBJ databases">
        <title>Draft Genome Sequence of Bacillus sp Strain 36R Isolated from saline sediment at Atanasia, Sonora, Mexico.</title>
        <authorList>
            <person name="Sanchez Diaz R."/>
            <person name="Quiroz Macias M.E."/>
            <person name="Ibarra Gamez J.C."/>
            <person name="Enciso Ibarra J."/>
            <person name="Gomez Gil B."/>
            <person name="Galaviz Silva L."/>
        </authorList>
    </citation>
    <scope>NUCLEOTIDE SEQUENCE [LARGE SCALE GENOMIC DNA]</scope>
    <source>
        <strain evidence="1 2">36R_ATNSAL</strain>
    </source>
</reference>
<evidence type="ECO:0000313" key="2">
    <source>
        <dbReference type="Proteomes" id="UP000228754"/>
    </source>
</evidence>
<gene>
    <name evidence="1" type="ORF">CEY02_04430</name>
</gene>
<accession>A0A2A5IYJ1</accession>